<dbReference type="InterPro" id="IPR000792">
    <property type="entry name" value="Tscrpt_reg_LuxR_C"/>
</dbReference>
<evidence type="ECO:0000313" key="8">
    <source>
        <dbReference type="EMBL" id="SFS47110.1"/>
    </source>
</evidence>
<feature type="domain" description="HTH luxR-type" evidence="6">
    <location>
        <begin position="143"/>
        <end position="208"/>
    </location>
</feature>
<dbReference type="EMBL" id="FPAA01000002">
    <property type="protein sequence ID" value="SFS47110.1"/>
    <property type="molecule type" value="Genomic_DNA"/>
</dbReference>
<dbReference type="PRINTS" id="PR00038">
    <property type="entry name" value="HTHLUXR"/>
</dbReference>
<protein>
    <submittedName>
        <fullName evidence="8">Two-component system, NarL family, response regulator LiaR</fullName>
    </submittedName>
</protein>
<dbReference type="PROSITE" id="PS50043">
    <property type="entry name" value="HTH_LUXR_2"/>
    <property type="match status" value="1"/>
</dbReference>
<feature type="domain" description="Response regulatory" evidence="7">
    <location>
        <begin position="4"/>
        <end position="120"/>
    </location>
</feature>
<organism evidence="8 9">
    <name type="scientific">Marininema halotolerans</name>
    <dbReference type="NCBI Taxonomy" id="1155944"/>
    <lineage>
        <taxon>Bacteria</taxon>
        <taxon>Bacillati</taxon>
        <taxon>Bacillota</taxon>
        <taxon>Bacilli</taxon>
        <taxon>Bacillales</taxon>
        <taxon>Thermoactinomycetaceae</taxon>
        <taxon>Marininema</taxon>
    </lineage>
</organism>
<dbReference type="PROSITE" id="PS50110">
    <property type="entry name" value="RESPONSE_REGULATORY"/>
    <property type="match status" value="1"/>
</dbReference>
<dbReference type="GO" id="GO:0000160">
    <property type="term" value="P:phosphorelay signal transduction system"/>
    <property type="evidence" value="ECO:0007669"/>
    <property type="project" value="InterPro"/>
</dbReference>
<dbReference type="SMART" id="SM00421">
    <property type="entry name" value="HTH_LUXR"/>
    <property type="match status" value="1"/>
</dbReference>
<keyword evidence="2" id="KW-0805">Transcription regulation</keyword>
<evidence type="ECO:0000256" key="3">
    <source>
        <dbReference type="ARBA" id="ARBA00023125"/>
    </source>
</evidence>
<dbReference type="Proteomes" id="UP000198660">
    <property type="component" value="Unassembled WGS sequence"/>
</dbReference>
<dbReference type="SUPFAM" id="SSF52172">
    <property type="entry name" value="CheY-like"/>
    <property type="match status" value="1"/>
</dbReference>
<dbReference type="InterPro" id="IPR016032">
    <property type="entry name" value="Sig_transdc_resp-reg_C-effctor"/>
</dbReference>
<dbReference type="CDD" id="cd06170">
    <property type="entry name" value="LuxR_C_like"/>
    <property type="match status" value="1"/>
</dbReference>
<proteinExistence type="predicted"/>
<evidence type="ECO:0000259" key="7">
    <source>
        <dbReference type="PROSITE" id="PS50110"/>
    </source>
</evidence>
<reference evidence="9" key="1">
    <citation type="submission" date="2016-10" db="EMBL/GenBank/DDBJ databases">
        <authorList>
            <person name="Varghese N."/>
            <person name="Submissions S."/>
        </authorList>
    </citation>
    <scope>NUCLEOTIDE SEQUENCE [LARGE SCALE GENOMIC DNA]</scope>
    <source>
        <strain evidence="9">DSM 45789</strain>
    </source>
</reference>
<sequence length="212" mass="23554">MTIRTLIVDDHEMVRRGLVAYLMTQPDIELVGEAASGHEAVTLLSKTQPDVVLMDLVMENMDGVEATKEAARVSPNTRVVVLTSYLNDDKLFPVLEAGAFSYILKTSRAPEIAEAIRKAAIGQATIEPRVSEKILHRMKEISTKPLYEELTEREREVLSLLGQAKTNQQIADTLYIGVKTVKTHVSNILAKLCLEDRTQAAVYAVENGLHKR</sequence>
<dbReference type="InterPro" id="IPR039420">
    <property type="entry name" value="WalR-like"/>
</dbReference>
<dbReference type="Pfam" id="PF00196">
    <property type="entry name" value="GerE"/>
    <property type="match status" value="1"/>
</dbReference>
<dbReference type="InterPro" id="IPR001789">
    <property type="entry name" value="Sig_transdc_resp-reg_receiver"/>
</dbReference>
<evidence type="ECO:0000256" key="1">
    <source>
        <dbReference type="ARBA" id="ARBA00022553"/>
    </source>
</evidence>
<accession>A0A1I6Q456</accession>
<keyword evidence="3" id="KW-0238">DNA-binding</keyword>
<dbReference type="PANTHER" id="PTHR43214">
    <property type="entry name" value="TWO-COMPONENT RESPONSE REGULATOR"/>
    <property type="match status" value="1"/>
</dbReference>
<evidence type="ECO:0000256" key="2">
    <source>
        <dbReference type="ARBA" id="ARBA00023015"/>
    </source>
</evidence>
<keyword evidence="1 5" id="KW-0597">Phosphoprotein</keyword>
<dbReference type="AlphaFoldDB" id="A0A1I6Q456"/>
<dbReference type="GO" id="GO:0006355">
    <property type="term" value="P:regulation of DNA-templated transcription"/>
    <property type="evidence" value="ECO:0007669"/>
    <property type="project" value="InterPro"/>
</dbReference>
<dbReference type="InterPro" id="IPR058245">
    <property type="entry name" value="NreC/VraR/RcsB-like_REC"/>
</dbReference>
<feature type="modified residue" description="4-aspartylphosphate" evidence="5">
    <location>
        <position position="55"/>
    </location>
</feature>
<keyword evidence="9" id="KW-1185">Reference proteome</keyword>
<dbReference type="Pfam" id="PF00072">
    <property type="entry name" value="Response_reg"/>
    <property type="match status" value="1"/>
</dbReference>
<name>A0A1I6Q456_9BACL</name>
<dbReference type="SMART" id="SM00448">
    <property type="entry name" value="REC"/>
    <property type="match status" value="1"/>
</dbReference>
<dbReference type="PANTHER" id="PTHR43214:SF37">
    <property type="entry name" value="TRANSCRIPTIONAL REGULATORY PROTEIN YDFI"/>
    <property type="match status" value="1"/>
</dbReference>
<dbReference type="RefSeq" id="WP_091834362.1">
    <property type="nucleotide sequence ID" value="NZ_FPAA01000002.1"/>
</dbReference>
<dbReference type="InterPro" id="IPR011006">
    <property type="entry name" value="CheY-like_superfamily"/>
</dbReference>
<evidence type="ECO:0000256" key="4">
    <source>
        <dbReference type="ARBA" id="ARBA00023163"/>
    </source>
</evidence>
<evidence type="ECO:0000313" key="9">
    <source>
        <dbReference type="Proteomes" id="UP000198660"/>
    </source>
</evidence>
<dbReference type="OrthoDB" id="9780153at2"/>
<dbReference type="CDD" id="cd17535">
    <property type="entry name" value="REC_NarL-like"/>
    <property type="match status" value="1"/>
</dbReference>
<gene>
    <name evidence="8" type="ORF">SAMN05444972_102318</name>
</gene>
<keyword evidence="4" id="KW-0804">Transcription</keyword>
<evidence type="ECO:0000259" key="6">
    <source>
        <dbReference type="PROSITE" id="PS50043"/>
    </source>
</evidence>
<dbReference type="Gene3D" id="3.40.50.2300">
    <property type="match status" value="1"/>
</dbReference>
<dbReference type="GO" id="GO:0003677">
    <property type="term" value="F:DNA binding"/>
    <property type="evidence" value="ECO:0007669"/>
    <property type="project" value="UniProtKB-KW"/>
</dbReference>
<evidence type="ECO:0000256" key="5">
    <source>
        <dbReference type="PROSITE-ProRule" id="PRU00169"/>
    </source>
</evidence>
<dbReference type="SUPFAM" id="SSF46894">
    <property type="entry name" value="C-terminal effector domain of the bipartite response regulators"/>
    <property type="match status" value="1"/>
</dbReference>